<dbReference type="SMART" id="SM00443">
    <property type="entry name" value="G_patch"/>
    <property type="match status" value="1"/>
</dbReference>
<dbReference type="GO" id="GO:0032480">
    <property type="term" value="P:negative regulation of type I interferon production"/>
    <property type="evidence" value="ECO:0007669"/>
    <property type="project" value="InterPro"/>
</dbReference>
<sequence>METEVRNNSERVYAVVNNIPSVYRSADLRRFFSQLVETEGFDCFHFRHRPEKQSVKTSISSSSEKLPEASSSKSNHDSDSETFCCILRVTEVKFIQLLRTYHQRNWRDSKGGSLPSKCLISRLRTYLSNPSECRDSTTDKNTVTRTGASATKYQTRGEKRQLPPDREEFKEEDLIKLPEMRPPTVMPHGNVGTPTMHFLKLINECKLPPSIIKKLQLDFPKSKNKGKYGNVPFDYQTNFIETIESDDGDGDERARETSALDVSDNEATVSNHSTEVNSQHISQTSAPQSSDQNKESEPDYKEKRRLKKLAKRETRRLMAKKIEEKMIEFEKAASDSGEDNDTCEEWERHEGMYDDVTNQGRTKDRLFEEEMEVVWEKGGSGLVFYTDAQYWQEQEGDFDEQTTDDLNVDMSAYYEDGAGDKDIRDFLTIRTEQRRRRGIDQTDRFTAGIGKFERHTKGFGRKIMEKQGWTEGSGLGSSAEGIADALDNEGKRPRDKQGLGYRGEKLVPVRYGRPKQKKRRAEGDVLISTIYDDPAETDPLELPKRRNEPSYTKHRNRIN</sequence>
<feature type="compositionally biased region" description="Basic and acidic residues" evidence="1">
    <location>
        <begin position="292"/>
        <end position="302"/>
    </location>
</feature>
<feature type="region of interest" description="Disordered" evidence="1">
    <location>
        <begin position="55"/>
        <end position="79"/>
    </location>
</feature>
<keyword evidence="4" id="KW-1185">Reference proteome</keyword>
<dbReference type="PANTHER" id="PTHR14390:SF2">
    <property type="entry name" value="G PATCH DOMAIN-CONTAINING PROTEIN 3"/>
    <property type="match status" value="1"/>
</dbReference>
<comment type="caution">
    <text evidence="3">The sequence shown here is derived from an EMBL/GenBank/DDBJ whole genome shotgun (WGS) entry which is preliminary data.</text>
</comment>
<feature type="compositionally biased region" description="Polar residues" evidence="1">
    <location>
        <begin position="265"/>
        <end position="291"/>
    </location>
</feature>
<dbReference type="InterPro" id="IPR000467">
    <property type="entry name" value="G_patch_dom"/>
</dbReference>
<dbReference type="GO" id="GO:0045893">
    <property type="term" value="P:positive regulation of DNA-templated transcription"/>
    <property type="evidence" value="ECO:0007669"/>
    <property type="project" value="TreeGrafter"/>
</dbReference>
<feature type="compositionally biased region" description="Basic and acidic residues" evidence="1">
    <location>
        <begin position="488"/>
        <end position="507"/>
    </location>
</feature>
<dbReference type="InterPro" id="IPR040341">
    <property type="entry name" value="GPATCH3"/>
</dbReference>
<accession>A0AAN9B7W7</accession>
<dbReference type="Pfam" id="PF01585">
    <property type="entry name" value="G-patch"/>
    <property type="match status" value="1"/>
</dbReference>
<evidence type="ECO:0000256" key="1">
    <source>
        <dbReference type="SAM" id="MobiDB-lite"/>
    </source>
</evidence>
<protein>
    <recommendedName>
        <fullName evidence="2">G-patch domain-containing protein</fullName>
    </recommendedName>
</protein>
<dbReference type="GO" id="GO:0003676">
    <property type="term" value="F:nucleic acid binding"/>
    <property type="evidence" value="ECO:0007669"/>
    <property type="project" value="InterPro"/>
</dbReference>
<evidence type="ECO:0000313" key="3">
    <source>
        <dbReference type="EMBL" id="KAK7100965.1"/>
    </source>
</evidence>
<dbReference type="Proteomes" id="UP001374579">
    <property type="component" value="Unassembled WGS sequence"/>
</dbReference>
<proteinExistence type="predicted"/>
<dbReference type="PROSITE" id="PS50174">
    <property type="entry name" value="G_PATCH"/>
    <property type="match status" value="1"/>
</dbReference>
<feature type="domain" description="G-patch" evidence="2">
    <location>
        <begin position="456"/>
        <end position="504"/>
    </location>
</feature>
<gene>
    <name evidence="3" type="ORF">V1264_023824</name>
</gene>
<organism evidence="3 4">
    <name type="scientific">Littorina saxatilis</name>
    <dbReference type="NCBI Taxonomy" id="31220"/>
    <lineage>
        <taxon>Eukaryota</taxon>
        <taxon>Metazoa</taxon>
        <taxon>Spiralia</taxon>
        <taxon>Lophotrochozoa</taxon>
        <taxon>Mollusca</taxon>
        <taxon>Gastropoda</taxon>
        <taxon>Caenogastropoda</taxon>
        <taxon>Littorinimorpha</taxon>
        <taxon>Littorinoidea</taxon>
        <taxon>Littorinidae</taxon>
        <taxon>Littorina</taxon>
    </lineage>
</organism>
<feature type="compositionally biased region" description="Low complexity" evidence="1">
    <location>
        <begin position="55"/>
        <end position="73"/>
    </location>
</feature>
<evidence type="ECO:0000259" key="2">
    <source>
        <dbReference type="PROSITE" id="PS50174"/>
    </source>
</evidence>
<feature type="region of interest" description="Disordered" evidence="1">
    <location>
        <begin position="486"/>
        <end position="559"/>
    </location>
</feature>
<dbReference type="GO" id="GO:0039536">
    <property type="term" value="P:negative regulation of RIG-I signaling pathway"/>
    <property type="evidence" value="ECO:0007669"/>
    <property type="project" value="InterPro"/>
</dbReference>
<evidence type="ECO:0000313" key="4">
    <source>
        <dbReference type="Proteomes" id="UP001374579"/>
    </source>
</evidence>
<reference evidence="3 4" key="1">
    <citation type="submission" date="2024-02" db="EMBL/GenBank/DDBJ databases">
        <title>Chromosome-scale genome assembly of the rough periwinkle Littorina saxatilis.</title>
        <authorList>
            <person name="De Jode A."/>
            <person name="Faria R."/>
            <person name="Formenti G."/>
            <person name="Sims Y."/>
            <person name="Smith T.P."/>
            <person name="Tracey A."/>
            <person name="Wood J.M.D."/>
            <person name="Zagrodzka Z.B."/>
            <person name="Johannesson K."/>
            <person name="Butlin R.K."/>
            <person name="Leder E.H."/>
        </authorList>
    </citation>
    <scope>NUCLEOTIDE SEQUENCE [LARGE SCALE GENOMIC DNA]</scope>
    <source>
        <strain evidence="3">Snail1</strain>
        <tissue evidence="3">Muscle</tissue>
    </source>
</reference>
<dbReference type="AlphaFoldDB" id="A0AAN9B7W7"/>
<dbReference type="EMBL" id="JBAMIC010000011">
    <property type="protein sequence ID" value="KAK7100965.1"/>
    <property type="molecule type" value="Genomic_DNA"/>
</dbReference>
<feature type="region of interest" description="Disordered" evidence="1">
    <location>
        <begin position="243"/>
        <end position="307"/>
    </location>
</feature>
<dbReference type="PANTHER" id="PTHR14390">
    <property type="entry name" value="G PATCH DOMAIN CONTAINING PROTEIN 3"/>
    <property type="match status" value="1"/>
</dbReference>
<name>A0AAN9B7W7_9CAEN</name>